<organism evidence="1">
    <name type="scientific">Kribbella sp. HUAS MG21</name>
    <dbReference type="NCBI Taxonomy" id="3160966"/>
    <lineage>
        <taxon>Bacteria</taxon>
        <taxon>Bacillati</taxon>
        <taxon>Actinomycetota</taxon>
        <taxon>Actinomycetes</taxon>
        <taxon>Propionibacteriales</taxon>
        <taxon>Kribbellaceae</taxon>
        <taxon>Kribbella</taxon>
    </lineage>
</organism>
<dbReference type="EMBL" id="CP158165">
    <property type="protein sequence ID" value="XBV26407.1"/>
    <property type="molecule type" value="Genomic_DNA"/>
</dbReference>
<dbReference type="AlphaFoldDB" id="A0AAU7TI43"/>
<gene>
    <name evidence="1" type="ORF">ABN611_08240</name>
</gene>
<sequence>MTSHVFPIGQYNGFREPDQVVRVGWSQHRLEPDAFAVWVLAHGLPEVGKGVWSVTDVVAQGKQAGVEDPAAYVERLADAGLIAVVEDGRQFAQRHRMDVMFVGLGNTPDRLEGHAVGIPGLGAAAVLDPDCYELWQWGSVAPTLWHSCEVRATVAAEPSARPDPEAALREILGDLRFLVARGCASLDVAG</sequence>
<dbReference type="RefSeq" id="WP_350279206.1">
    <property type="nucleotide sequence ID" value="NZ_CP158165.1"/>
</dbReference>
<evidence type="ECO:0000313" key="1">
    <source>
        <dbReference type="EMBL" id="XBV26407.1"/>
    </source>
</evidence>
<proteinExistence type="predicted"/>
<reference evidence="1" key="1">
    <citation type="submission" date="2024-06" db="EMBL/GenBank/DDBJ databases">
        <title>Kribbella sp. strain HUAS MG21 genome sequences.</title>
        <authorList>
            <person name="Mo P."/>
        </authorList>
    </citation>
    <scope>NUCLEOTIDE SEQUENCE</scope>
    <source>
        <strain evidence="1">HUAS MG21</strain>
    </source>
</reference>
<protein>
    <submittedName>
        <fullName evidence="1">Uncharacterized protein</fullName>
    </submittedName>
</protein>
<accession>A0AAU7TI43</accession>
<name>A0AAU7TI43_9ACTN</name>